<feature type="non-terminal residue" evidence="1">
    <location>
        <position position="65"/>
    </location>
</feature>
<evidence type="ECO:0000313" key="2">
    <source>
        <dbReference type="Proteomes" id="UP001066276"/>
    </source>
</evidence>
<organism evidence="1 2">
    <name type="scientific">Pleurodeles waltl</name>
    <name type="common">Iberian ribbed newt</name>
    <dbReference type="NCBI Taxonomy" id="8319"/>
    <lineage>
        <taxon>Eukaryota</taxon>
        <taxon>Metazoa</taxon>
        <taxon>Chordata</taxon>
        <taxon>Craniata</taxon>
        <taxon>Vertebrata</taxon>
        <taxon>Euteleostomi</taxon>
        <taxon>Amphibia</taxon>
        <taxon>Batrachia</taxon>
        <taxon>Caudata</taxon>
        <taxon>Salamandroidea</taxon>
        <taxon>Salamandridae</taxon>
        <taxon>Pleurodelinae</taxon>
        <taxon>Pleurodeles</taxon>
    </lineage>
</organism>
<feature type="non-terminal residue" evidence="1">
    <location>
        <position position="1"/>
    </location>
</feature>
<accession>A0AAV7KVH4</accession>
<dbReference type="EMBL" id="JANPWB010000016">
    <property type="protein sequence ID" value="KAJ1082202.1"/>
    <property type="molecule type" value="Genomic_DNA"/>
</dbReference>
<evidence type="ECO:0000313" key="1">
    <source>
        <dbReference type="EMBL" id="KAJ1082202.1"/>
    </source>
</evidence>
<comment type="caution">
    <text evidence="1">The sequence shown here is derived from an EMBL/GenBank/DDBJ whole genome shotgun (WGS) entry which is preliminary data.</text>
</comment>
<reference evidence="1" key="1">
    <citation type="journal article" date="2022" name="bioRxiv">
        <title>Sequencing and chromosome-scale assembly of the giantPleurodeles waltlgenome.</title>
        <authorList>
            <person name="Brown T."/>
            <person name="Elewa A."/>
            <person name="Iarovenko S."/>
            <person name="Subramanian E."/>
            <person name="Araus A.J."/>
            <person name="Petzold A."/>
            <person name="Susuki M."/>
            <person name="Suzuki K.-i.T."/>
            <person name="Hayashi T."/>
            <person name="Toyoda A."/>
            <person name="Oliveira C."/>
            <person name="Osipova E."/>
            <person name="Leigh N.D."/>
            <person name="Simon A."/>
            <person name="Yun M.H."/>
        </authorList>
    </citation>
    <scope>NUCLEOTIDE SEQUENCE</scope>
    <source>
        <strain evidence="1">20211129_DDA</strain>
        <tissue evidence="1">Liver</tissue>
    </source>
</reference>
<sequence length="65" mass="7295">SLLLHSSVVDKYHLDVQVKDMGDESLGYFTPGKALIDIVENTWILPSPIHLQENLNETHPTIIAK</sequence>
<keyword evidence="2" id="KW-1185">Reference proteome</keyword>
<gene>
    <name evidence="1" type="ORF">NDU88_002370</name>
</gene>
<dbReference type="AlphaFoldDB" id="A0AAV7KVH4"/>
<name>A0AAV7KVH4_PLEWA</name>
<dbReference type="Proteomes" id="UP001066276">
    <property type="component" value="Chromosome 12"/>
</dbReference>
<protein>
    <submittedName>
        <fullName evidence="1">Uncharacterized protein</fullName>
    </submittedName>
</protein>
<proteinExistence type="predicted"/>